<dbReference type="Gene3D" id="3.20.20.70">
    <property type="entry name" value="Aldolase class I"/>
    <property type="match status" value="1"/>
</dbReference>
<gene>
    <name evidence="22" type="ORF">AMSG_11403</name>
</gene>
<evidence type="ECO:0000256" key="3">
    <source>
        <dbReference type="ARBA" id="ARBA00001974"/>
    </source>
</evidence>
<keyword evidence="13" id="KW-0547">Nucleotide-binding</keyword>
<evidence type="ECO:0000313" key="23">
    <source>
        <dbReference type="Proteomes" id="UP000054408"/>
    </source>
</evidence>
<dbReference type="InterPro" id="IPR017896">
    <property type="entry name" value="4Fe4S_Fe-S-bd"/>
</dbReference>
<dbReference type="OMA" id="SIHCQLQ"/>
<evidence type="ECO:0000256" key="8">
    <source>
        <dbReference type="ARBA" id="ARBA00022485"/>
    </source>
</evidence>
<comment type="cofactor">
    <cofactor evidence="1">
        <name>FMN</name>
        <dbReference type="ChEBI" id="CHEBI:58210"/>
    </cofactor>
</comment>
<dbReference type="Gene3D" id="3.30.70.20">
    <property type="match status" value="1"/>
</dbReference>
<dbReference type="GO" id="GO:0019483">
    <property type="term" value="P:beta-alanine biosynthetic process"/>
    <property type="evidence" value="ECO:0007669"/>
    <property type="project" value="UniProtKB-UniPathway"/>
</dbReference>
<dbReference type="PRINTS" id="PR00419">
    <property type="entry name" value="ADXRDTASE"/>
</dbReference>
<dbReference type="GO" id="GO:0004152">
    <property type="term" value="F:dihydroorotate dehydrogenase activity"/>
    <property type="evidence" value="ECO:0007669"/>
    <property type="project" value="UniProtKB-ARBA"/>
</dbReference>
<keyword evidence="17" id="KW-0408">Iron</keyword>
<dbReference type="eggNOG" id="KOG1799">
    <property type="taxonomic scope" value="Eukaryota"/>
</dbReference>
<dbReference type="STRING" id="461836.A0A0L0DUC4"/>
<comment type="cofactor">
    <cofactor evidence="2">
        <name>[4Fe-4S] cluster</name>
        <dbReference type="ChEBI" id="CHEBI:49883"/>
    </cofactor>
</comment>
<protein>
    <recommendedName>
        <fullName evidence="7">dihydropyrimidine dehydrogenase (NADP(+))</fullName>
        <ecNumber evidence="7">1.3.1.2</ecNumber>
    </recommendedName>
    <alternativeName>
        <fullName evidence="20">Dihydrothymine dehydrogenase</fullName>
    </alternativeName>
    <alternativeName>
        <fullName evidence="19">Dihydrouracil dehydrogenase</fullName>
    </alternativeName>
</protein>
<evidence type="ECO:0000256" key="17">
    <source>
        <dbReference type="ARBA" id="ARBA00023004"/>
    </source>
</evidence>
<dbReference type="EMBL" id="GL349510">
    <property type="protein sequence ID" value="KNC55934.1"/>
    <property type="molecule type" value="Genomic_DNA"/>
</dbReference>
<dbReference type="InterPro" id="IPR001295">
    <property type="entry name" value="Dihydroorotate_DH_CS"/>
</dbReference>
<evidence type="ECO:0000256" key="10">
    <source>
        <dbReference type="ARBA" id="ARBA00022643"/>
    </source>
</evidence>
<dbReference type="GO" id="GO:0006207">
    <property type="term" value="P:'de novo' pyrimidine nucleobase biosynthetic process"/>
    <property type="evidence" value="ECO:0007669"/>
    <property type="project" value="InterPro"/>
</dbReference>
<dbReference type="InterPro" id="IPR009051">
    <property type="entry name" value="Helical_ferredxn"/>
</dbReference>
<dbReference type="SUPFAM" id="SSF51395">
    <property type="entry name" value="FMN-linked oxidoreductases"/>
    <property type="match status" value="1"/>
</dbReference>
<dbReference type="UniPathway" id="UPA00070"/>
<proteinExistence type="inferred from homology"/>
<keyword evidence="14" id="KW-0274">FAD</keyword>
<dbReference type="InterPro" id="IPR036188">
    <property type="entry name" value="FAD/NAD-bd_sf"/>
</dbReference>
<dbReference type="GO" id="GO:0006212">
    <property type="term" value="P:uracil catabolic process"/>
    <property type="evidence" value="ECO:0007669"/>
    <property type="project" value="TreeGrafter"/>
</dbReference>
<dbReference type="PROSITE" id="PS51379">
    <property type="entry name" value="4FE4S_FER_2"/>
    <property type="match status" value="2"/>
</dbReference>
<dbReference type="GO" id="GO:0046872">
    <property type="term" value="F:metal ion binding"/>
    <property type="evidence" value="ECO:0007669"/>
    <property type="project" value="UniProtKB-KW"/>
</dbReference>
<comment type="pathway">
    <text evidence="5">Pyrimidine metabolism; UMP biosynthesis via de novo pathway.</text>
</comment>
<evidence type="ECO:0000256" key="5">
    <source>
        <dbReference type="ARBA" id="ARBA00004725"/>
    </source>
</evidence>
<dbReference type="PANTHER" id="PTHR43073">
    <property type="entry name" value="DIHYDROPYRIMIDINE DEHYDROGENASE [NADP(+)]"/>
    <property type="match status" value="1"/>
</dbReference>
<dbReference type="SUPFAM" id="SSF54862">
    <property type="entry name" value="4Fe-4S ferredoxins"/>
    <property type="match status" value="1"/>
</dbReference>
<dbReference type="FunFam" id="3.50.50.60:FF:000061">
    <property type="entry name" value="Dihydropyrimidine dehydrogenase [NADP(+)]"/>
    <property type="match status" value="1"/>
</dbReference>
<dbReference type="CDD" id="cd02940">
    <property type="entry name" value="DHPD_FMN"/>
    <property type="match status" value="1"/>
</dbReference>
<feature type="domain" description="4Fe-4S ferredoxin-type" evidence="21">
    <location>
        <begin position="947"/>
        <end position="976"/>
    </location>
</feature>
<reference evidence="22 23" key="1">
    <citation type="submission" date="2010-05" db="EMBL/GenBank/DDBJ databases">
        <title>The Genome Sequence of Thecamonas trahens ATCC 50062.</title>
        <authorList>
            <consortium name="The Broad Institute Genome Sequencing Platform"/>
            <person name="Russ C."/>
            <person name="Cuomo C."/>
            <person name="Shea T."/>
            <person name="Young S.K."/>
            <person name="Zeng Q."/>
            <person name="Koehrsen M."/>
            <person name="Haas B."/>
            <person name="Borodovsky M."/>
            <person name="Guigo R."/>
            <person name="Alvarado L."/>
            <person name="Berlin A."/>
            <person name="Bochicchio J."/>
            <person name="Borenstein D."/>
            <person name="Chapman S."/>
            <person name="Chen Z."/>
            <person name="Freedman E."/>
            <person name="Gellesch M."/>
            <person name="Goldberg J."/>
            <person name="Griggs A."/>
            <person name="Gujja S."/>
            <person name="Heilman E."/>
            <person name="Heiman D."/>
            <person name="Hepburn T."/>
            <person name="Howarth C."/>
            <person name="Jen D."/>
            <person name="Larson L."/>
            <person name="Mehta T."/>
            <person name="Park D."/>
            <person name="Pearson M."/>
            <person name="Roberts A."/>
            <person name="Saif S."/>
            <person name="Shenoy N."/>
            <person name="Sisk P."/>
            <person name="Stolte C."/>
            <person name="Sykes S."/>
            <person name="Thomson T."/>
            <person name="Walk T."/>
            <person name="White J."/>
            <person name="Yandava C."/>
            <person name="Burger G."/>
            <person name="Gray M.W."/>
            <person name="Holland P.W.H."/>
            <person name="King N."/>
            <person name="Lang F.B.F."/>
            <person name="Roger A.J."/>
            <person name="Ruiz-Trillo I."/>
            <person name="Lander E."/>
            <person name="Nusbaum C."/>
        </authorList>
    </citation>
    <scope>NUCLEOTIDE SEQUENCE [LARGE SCALE GENOMIC DNA]</scope>
    <source>
        <strain evidence="22 23">ATCC 50062</strain>
    </source>
</reference>
<dbReference type="FunFam" id="1.10.1060.10:FF:000007">
    <property type="entry name" value="Dihydropyrimidine dehydrogenase [NADP(+)]"/>
    <property type="match status" value="1"/>
</dbReference>
<keyword evidence="23" id="KW-1185">Reference proteome</keyword>
<keyword evidence="16" id="KW-0560">Oxidoreductase</keyword>
<keyword evidence="15" id="KW-0521">NADP</keyword>
<dbReference type="InterPro" id="IPR028261">
    <property type="entry name" value="DPD_II"/>
</dbReference>
<organism evidence="22 23">
    <name type="scientific">Thecamonas trahens ATCC 50062</name>
    <dbReference type="NCBI Taxonomy" id="461836"/>
    <lineage>
        <taxon>Eukaryota</taxon>
        <taxon>Apusozoa</taxon>
        <taxon>Apusomonadida</taxon>
        <taxon>Apusomonadidae</taxon>
        <taxon>Thecamonas</taxon>
    </lineage>
</organism>
<keyword evidence="8" id="KW-0004">4Fe-4S</keyword>
<dbReference type="UniPathway" id="UPA00131"/>
<comment type="similarity">
    <text evidence="6">Belongs to the dihydropyrimidine dehydrogenase family.</text>
</comment>
<dbReference type="InterPro" id="IPR017900">
    <property type="entry name" value="4Fe4S_Fe_S_CS"/>
</dbReference>
<dbReference type="InterPro" id="IPR005720">
    <property type="entry name" value="Dihydroorotate_DH_cat"/>
</dbReference>
<dbReference type="GO" id="GO:0005829">
    <property type="term" value="C:cytosol"/>
    <property type="evidence" value="ECO:0007669"/>
    <property type="project" value="TreeGrafter"/>
</dbReference>
<evidence type="ECO:0000256" key="6">
    <source>
        <dbReference type="ARBA" id="ARBA00010804"/>
    </source>
</evidence>
<dbReference type="GO" id="GO:0051539">
    <property type="term" value="F:4 iron, 4 sulfur cluster binding"/>
    <property type="evidence" value="ECO:0007669"/>
    <property type="project" value="UniProtKB-KW"/>
</dbReference>
<evidence type="ECO:0000259" key="21">
    <source>
        <dbReference type="PROSITE" id="PS51379"/>
    </source>
</evidence>
<comment type="pathway">
    <text evidence="4">Amino-acid biosynthesis; beta-alanine biosynthesis.</text>
</comment>
<dbReference type="GeneID" id="25569373"/>
<dbReference type="Gene3D" id="1.10.1060.10">
    <property type="entry name" value="Alpha-helical ferredoxin"/>
    <property type="match status" value="1"/>
</dbReference>
<dbReference type="PANTHER" id="PTHR43073:SF2">
    <property type="entry name" value="DIHYDROPYRIMIDINE DEHYDROGENASE [NADP(+)]"/>
    <property type="match status" value="1"/>
</dbReference>
<evidence type="ECO:0000256" key="9">
    <source>
        <dbReference type="ARBA" id="ARBA00022630"/>
    </source>
</evidence>
<dbReference type="InterPro" id="IPR013785">
    <property type="entry name" value="Aldolase_TIM"/>
</dbReference>
<dbReference type="Pfam" id="PF14691">
    <property type="entry name" value="Fer4_20"/>
    <property type="match status" value="1"/>
</dbReference>
<dbReference type="Pfam" id="PF07992">
    <property type="entry name" value="Pyr_redox_2"/>
    <property type="match status" value="1"/>
</dbReference>
<evidence type="ECO:0000256" key="16">
    <source>
        <dbReference type="ARBA" id="ARBA00023002"/>
    </source>
</evidence>
<dbReference type="SUPFAM" id="SSF46548">
    <property type="entry name" value="alpha-helical ferredoxin"/>
    <property type="match status" value="1"/>
</dbReference>
<dbReference type="GO" id="GO:0002058">
    <property type="term" value="F:uracil binding"/>
    <property type="evidence" value="ECO:0007669"/>
    <property type="project" value="TreeGrafter"/>
</dbReference>
<dbReference type="PROSITE" id="PS00198">
    <property type="entry name" value="4FE4S_FER_1"/>
    <property type="match status" value="1"/>
</dbReference>
<keyword evidence="9" id="KW-0285">Flavoprotein</keyword>
<evidence type="ECO:0000256" key="18">
    <source>
        <dbReference type="ARBA" id="ARBA00023014"/>
    </source>
</evidence>
<dbReference type="GO" id="GO:0017113">
    <property type="term" value="F:dihydropyrimidine dehydrogenase (NADP+) activity"/>
    <property type="evidence" value="ECO:0007669"/>
    <property type="project" value="UniProtKB-EC"/>
</dbReference>
<feature type="domain" description="4Fe-4S ferredoxin-type" evidence="21">
    <location>
        <begin position="981"/>
        <end position="1011"/>
    </location>
</feature>
<keyword evidence="18" id="KW-0411">Iron-sulfur</keyword>
<comment type="cofactor">
    <cofactor evidence="3">
        <name>FAD</name>
        <dbReference type="ChEBI" id="CHEBI:57692"/>
    </cofactor>
</comment>
<evidence type="ECO:0000256" key="7">
    <source>
        <dbReference type="ARBA" id="ARBA00013004"/>
    </source>
</evidence>
<evidence type="ECO:0000256" key="4">
    <source>
        <dbReference type="ARBA" id="ARBA00004668"/>
    </source>
</evidence>
<dbReference type="Pfam" id="PF14697">
    <property type="entry name" value="Fer4_21"/>
    <property type="match status" value="1"/>
</dbReference>
<keyword evidence="10" id="KW-0288">FMN</keyword>
<dbReference type="RefSeq" id="XP_013752706.1">
    <property type="nucleotide sequence ID" value="XM_013897252.1"/>
</dbReference>
<evidence type="ECO:0000256" key="15">
    <source>
        <dbReference type="ARBA" id="ARBA00022857"/>
    </source>
</evidence>
<evidence type="ECO:0000256" key="19">
    <source>
        <dbReference type="ARBA" id="ARBA00030119"/>
    </source>
</evidence>
<dbReference type="FunFam" id="3.20.20.70:FF:000027">
    <property type="entry name" value="Dihydropyrimidine dehydrogenase [NADP(+)]"/>
    <property type="match status" value="1"/>
</dbReference>
<keyword evidence="11" id="KW-0479">Metal-binding</keyword>
<evidence type="ECO:0000256" key="14">
    <source>
        <dbReference type="ARBA" id="ARBA00022827"/>
    </source>
</evidence>
<evidence type="ECO:0000256" key="1">
    <source>
        <dbReference type="ARBA" id="ARBA00001917"/>
    </source>
</evidence>
<name>A0A0L0DUC4_THETB</name>
<evidence type="ECO:0000256" key="13">
    <source>
        <dbReference type="ARBA" id="ARBA00022741"/>
    </source>
</evidence>
<dbReference type="Gene3D" id="3.50.50.60">
    <property type="entry name" value="FAD/NAD(P)-binding domain"/>
    <property type="match status" value="2"/>
</dbReference>
<evidence type="ECO:0000256" key="20">
    <source>
        <dbReference type="ARBA" id="ARBA00032722"/>
    </source>
</evidence>
<evidence type="ECO:0000256" key="12">
    <source>
        <dbReference type="ARBA" id="ARBA00022737"/>
    </source>
</evidence>
<evidence type="ECO:0000256" key="2">
    <source>
        <dbReference type="ARBA" id="ARBA00001966"/>
    </source>
</evidence>
<dbReference type="EC" id="1.3.1.2" evidence="7"/>
<keyword evidence="12" id="KW-0677">Repeat</keyword>
<evidence type="ECO:0000256" key="11">
    <source>
        <dbReference type="ARBA" id="ARBA00022723"/>
    </source>
</evidence>
<accession>A0A0L0DUC4</accession>
<dbReference type="PROSITE" id="PS00912">
    <property type="entry name" value="DHODEHASE_2"/>
    <property type="match status" value="1"/>
</dbReference>
<dbReference type="GO" id="GO:0050661">
    <property type="term" value="F:NADP binding"/>
    <property type="evidence" value="ECO:0007669"/>
    <property type="project" value="TreeGrafter"/>
</dbReference>
<dbReference type="GO" id="GO:0044205">
    <property type="term" value="P:'de novo' UMP biosynthetic process"/>
    <property type="evidence" value="ECO:0007669"/>
    <property type="project" value="UniProtKB-UniPathway"/>
</dbReference>
<dbReference type="Proteomes" id="UP000054408">
    <property type="component" value="Unassembled WGS sequence"/>
</dbReference>
<dbReference type="FunFam" id="3.30.70.20:FF:000023">
    <property type="entry name" value="Dihydropyrimidine dehydrogenase [NADP(+)]"/>
    <property type="match status" value="1"/>
</dbReference>
<evidence type="ECO:0000313" key="22">
    <source>
        <dbReference type="EMBL" id="KNC55934.1"/>
    </source>
</evidence>
<sequence>MSSSSSPTTNEIVDIEAILAFSSTVDEYAKCVPTTQVHKQQEHFKRNIHTPGTALAHDFEDIKPTTLTERGALFEARRCLKCADAPCQKSCPTQLDVKAFISCIANRNYYGAARYILSDNPLGLTCGMVCPTSELCVGGCNLHAAEEGAINIGGLQQFATQVFMKMGVKQIRNPAAPSLDELPESFSTPVAFIGAGPASISAATFLARLGYSNLTVYEKNAFVGGLSTTEIPSYRLPFEVVEWEVQQAKDLGVVFEFNSPVSAERTLAQIKAETGAEAVFLGVGAPDAKVAPAFADFTPEQGVYTSKQFLPLVMTASKATACVGEARPDLPKLHGHVVVLGAGDTAFDCATSAFRCGARRVTVVFRKGMNDMRAVPEEVDLARDERCEFLPFSSPKAVIVDEASGKVKAIELFRTDMDDEGKYYVDEEQWSRVKADFIITAFGSSLKDEALRAALAPATFNSWGGIEHDPQTMVATGAEWLFTGGDCAGSGTTVEAVNDGKVASWSMHTYLQGLHGLPVPSTPQLPLYYSEIDAVDISVDMAGLHFVNPFGLASATPATSGDMIRAAFNAGWGFAVTKTFGLDKDLVTNVSPRIVRGTTSGHLFGPSQGAFLNIELISEKTAAYWCKFVKDVKADYPDRIIVASIMAAFDESDWKTLAQQALESGADALELNLSCPHGMGERGMGLACGQNPELVLGICQWVKEVCGDVPFFAKLTPNVTDIRVIAEAAKRGGATGVTAINTVSGLMGLKTNAEAWPAVGKEKKTTYGGVSGSATRPIGLKAVSAIGNALPGFPIMATGGVESAETAMQYIHCGASVVQICSAVHNEDFTIVQDYIMGLKTQLYMASRGDFAGWDGQAPPAITDRVPRVNAVMREHGKGLPRFGPYEKERQRIRSEWAKSVNLAEPSPFLVPNEADVVRGPSSIAEELGKALPNVGTYGDLDNSQQVVAVIDEELCINCGRCVNGCSSSGYQAIAFNLDTHLPRVLEDRCTGCAICLGICPVVDCITMEPRTTDYKPNRGIPPAAQA</sequence>
<dbReference type="SUPFAM" id="SSF51971">
    <property type="entry name" value="Nucleotide-binding domain"/>
    <property type="match status" value="1"/>
</dbReference>
<dbReference type="AlphaFoldDB" id="A0A0L0DUC4"/>
<dbReference type="GO" id="GO:0006210">
    <property type="term" value="P:thymine catabolic process"/>
    <property type="evidence" value="ECO:0007669"/>
    <property type="project" value="TreeGrafter"/>
</dbReference>
<dbReference type="InterPro" id="IPR023753">
    <property type="entry name" value="FAD/NAD-binding_dom"/>
</dbReference>
<dbReference type="Pfam" id="PF01180">
    <property type="entry name" value="DHO_dh"/>
    <property type="match status" value="1"/>
</dbReference>
<dbReference type="OrthoDB" id="4327079at2759"/>